<keyword evidence="3" id="KW-1185">Reference proteome</keyword>
<proteinExistence type="predicted"/>
<name>A0A0T9UPX3_YERAL</name>
<evidence type="ECO:0000313" key="3">
    <source>
        <dbReference type="Proteomes" id="UP000038647"/>
    </source>
</evidence>
<dbReference type="EMBL" id="CQEH01000016">
    <property type="protein sequence ID" value="CNL44803.1"/>
    <property type="molecule type" value="Genomic_DNA"/>
</dbReference>
<evidence type="ECO:0000313" key="2">
    <source>
        <dbReference type="EMBL" id="CNL59860.1"/>
    </source>
</evidence>
<sequence>MCEKPNKREGYPGGWPFFCVSDSDDSIIACDKLRMQFEPRLTLAPLGVRLIHK</sequence>
<dbReference type="Proteomes" id="UP000041595">
    <property type="component" value="Unassembled WGS sequence"/>
</dbReference>
<dbReference type="AlphaFoldDB" id="A0A0T9UPX3"/>
<protein>
    <submittedName>
        <fullName evidence="2">Uncharacterized protein</fullName>
    </submittedName>
</protein>
<reference evidence="2 4" key="2">
    <citation type="submission" date="2015-03" db="EMBL/GenBank/DDBJ databases">
        <authorList>
            <person name="Murphy D."/>
        </authorList>
    </citation>
    <scope>NUCLEOTIDE SEQUENCE [LARGE SCALE GENOMIC DNA]</scope>
    <source>
        <strain evidence="2 4">IP06005</strain>
    </source>
</reference>
<dbReference type="Proteomes" id="UP000038647">
    <property type="component" value="Unassembled WGS sequence"/>
</dbReference>
<organism evidence="2 4">
    <name type="scientific">Yersinia aldovae</name>
    <dbReference type="NCBI Taxonomy" id="29483"/>
    <lineage>
        <taxon>Bacteria</taxon>
        <taxon>Pseudomonadati</taxon>
        <taxon>Pseudomonadota</taxon>
        <taxon>Gammaproteobacteria</taxon>
        <taxon>Enterobacterales</taxon>
        <taxon>Yersiniaceae</taxon>
        <taxon>Yersinia</taxon>
    </lineage>
</organism>
<accession>A0A0T9UPX3</accession>
<gene>
    <name evidence="2" type="ORF">ERS137965_03477</name>
    <name evidence="1" type="ORF">ERS137966_03269</name>
</gene>
<evidence type="ECO:0000313" key="1">
    <source>
        <dbReference type="EMBL" id="CNL44803.1"/>
    </source>
</evidence>
<reference evidence="1 3" key="1">
    <citation type="submission" date="2015-03" db="EMBL/GenBank/DDBJ databases">
        <authorList>
            <consortium name="Pathogen Informatics"/>
            <person name="Murphy D."/>
        </authorList>
    </citation>
    <scope>NUCLEOTIDE SEQUENCE [LARGE SCALE GENOMIC DNA]</scope>
    <source>
        <strain evidence="1 3">IP08791</strain>
    </source>
</reference>
<evidence type="ECO:0000313" key="4">
    <source>
        <dbReference type="Proteomes" id="UP000041595"/>
    </source>
</evidence>
<dbReference type="EMBL" id="CQEJ01000024">
    <property type="protein sequence ID" value="CNL59860.1"/>
    <property type="molecule type" value="Genomic_DNA"/>
</dbReference>